<dbReference type="PATRIC" id="fig|29422.6.peg.1996"/>
<evidence type="ECO:0000256" key="1">
    <source>
        <dbReference type="ARBA" id="ARBA00004196"/>
    </source>
</evidence>
<dbReference type="SUPFAM" id="SSF53850">
    <property type="entry name" value="Periplasmic binding protein-like II"/>
    <property type="match status" value="1"/>
</dbReference>
<evidence type="ECO:0000256" key="4">
    <source>
        <dbReference type="ARBA" id="ARBA00022729"/>
    </source>
</evidence>
<evidence type="ECO:0000259" key="7">
    <source>
        <dbReference type="Pfam" id="PF00496"/>
    </source>
</evidence>
<dbReference type="Pfam" id="PF00496">
    <property type="entry name" value="SBP_bac_5"/>
    <property type="match status" value="1"/>
</dbReference>
<gene>
    <name evidence="8" type="ORF">Lbru_1873</name>
</gene>
<dbReference type="Gene3D" id="3.90.76.10">
    <property type="entry name" value="Dipeptide-binding Protein, Domain 1"/>
    <property type="match status" value="1"/>
</dbReference>
<sequence>MVILGRLGRILVLLLSTAVTSHASSWIFNNPYPDDDASEKIYYSSFAEQPKTLDPAKSYSSNEYQFISQIYEPILQYDYFIRPYTLVPLIATTMPTVRYLTKFNQIVHDPKDEIAFSVYTVRIKSGIYFQPHPAFAKNKEGEYLYLNLSEDYLNDHDISKLSDFKKTGTRELTVDDYIYQIKRLASPAVNSPIYGLMSEHIVGFRDFAKSLPDNAQQHGFLDLRKYPMAGLRKIDDYTFEITLNSQYSQFMFWLAMPFFAPVPWEADRFYSQPGMDDKNLSFDWYPLGTGPFILSENNPNRRMVLTKNPNFRHDLFPANGSKEDQDAGYLQYAGKPLPLINQAIYTLEKESIPRWNKFLQGYYDLSGISTDSFDQAIQISSIGTPTLTSSMEAKKIRLTQTTDPTIYYLGFNMLDPIVGGRSERARKLRLAISIAVNFDENIAIFYNGRGQAAQGPIPPGIFGYKEGIEGINPYVYRWENGKPKRRSIHEARHLMRAAGYPGGIDPKTGKALILHYDAPLAGGPDDKSLLDWMRKQFARIGIDLNIRATQYNRFQDKMRTGNAQIFSWGWNADYPDPENFLFMLYGANGKVKHNGENAANYENPNYDRLFERMKNRSNDLERQKLIDQMVAMVRHDAPWAWGINTQTLILSQQWVSPTKPNIIGVNGLKYMAIDVAKRNQLREQWNKPVLWPIGLLFLFVVLLVLPLLLAYYRKEQQSAPRVKT</sequence>
<evidence type="ECO:0000256" key="6">
    <source>
        <dbReference type="SAM" id="SignalP"/>
    </source>
</evidence>
<proteinExistence type="inferred from homology"/>
<evidence type="ECO:0000256" key="5">
    <source>
        <dbReference type="SAM" id="Phobius"/>
    </source>
</evidence>
<keyword evidence="5" id="KW-0472">Membrane</keyword>
<dbReference type="GO" id="GO:0030288">
    <property type="term" value="C:outer membrane-bounded periplasmic space"/>
    <property type="evidence" value="ECO:0007669"/>
    <property type="project" value="UniProtKB-ARBA"/>
</dbReference>
<keyword evidence="3" id="KW-0813">Transport</keyword>
<keyword evidence="5" id="KW-1133">Transmembrane helix</keyword>
<dbReference type="PIRSF" id="PIRSF002741">
    <property type="entry name" value="MppA"/>
    <property type="match status" value="1"/>
</dbReference>
<comment type="similarity">
    <text evidence="2">Belongs to the bacterial solute-binding protein 5 family.</text>
</comment>
<feature type="chain" id="PRO_5006911875" evidence="6">
    <location>
        <begin position="24"/>
        <end position="724"/>
    </location>
</feature>
<feature type="transmembrane region" description="Helical" evidence="5">
    <location>
        <begin position="689"/>
        <end position="712"/>
    </location>
</feature>
<feature type="signal peptide" evidence="6">
    <location>
        <begin position="1"/>
        <end position="23"/>
    </location>
</feature>
<evidence type="ECO:0000313" key="8">
    <source>
        <dbReference type="EMBL" id="KTC81353.1"/>
    </source>
</evidence>
<comment type="subcellular location">
    <subcellularLocation>
        <location evidence="1">Cell envelope</location>
    </subcellularLocation>
</comment>
<dbReference type="InterPro" id="IPR030678">
    <property type="entry name" value="Peptide/Ni-bd"/>
</dbReference>
<dbReference type="PANTHER" id="PTHR30290">
    <property type="entry name" value="PERIPLASMIC BINDING COMPONENT OF ABC TRANSPORTER"/>
    <property type="match status" value="1"/>
</dbReference>
<name>A0A0W0SDW9_9GAMM</name>
<protein>
    <submittedName>
        <fullName evidence="8">Extracellular solute-binding protein</fullName>
    </submittedName>
</protein>
<accession>A0A0W0SDW9</accession>
<keyword evidence="9" id="KW-1185">Reference proteome</keyword>
<dbReference type="InterPro" id="IPR039424">
    <property type="entry name" value="SBP_5"/>
</dbReference>
<dbReference type="Gene3D" id="3.40.190.10">
    <property type="entry name" value="Periplasmic binding protein-like II"/>
    <property type="match status" value="1"/>
</dbReference>
<dbReference type="InterPro" id="IPR000914">
    <property type="entry name" value="SBP_5_dom"/>
</dbReference>
<reference evidence="8 9" key="1">
    <citation type="submission" date="2015-11" db="EMBL/GenBank/DDBJ databases">
        <title>Genomic analysis of 38 Legionella species identifies large and diverse effector repertoires.</title>
        <authorList>
            <person name="Burstein D."/>
            <person name="Amaro F."/>
            <person name="Zusman T."/>
            <person name="Lifshitz Z."/>
            <person name="Cohen O."/>
            <person name="Gilbert J.A."/>
            <person name="Pupko T."/>
            <person name="Shuman H.A."/>
            <person name="Segal G."/>
        </authorList>
    </citation>
    <scope>NUCLEOTIDE SEQUENCE [LARGE SCALE GENOMIC DNA]</scope>
    <source>
        <strain evidence="8 9">ATCC 43878</strain>
    </source>
</reference>
<evidence type="ECO:0000256" key="2">
    <source>
        <dbReference type="ARBA" id="ARBA00005695"/>
    </source>
</evidence>
<dbReference type="Gene3D" id="3.10.105.10">
    <property type="entry name" value="Dipeptide-binding Protein, Domain 3"/>
    <property type="match status" value="1"/>
</dbReference>
<dbReference type="AlphaFoldDB" id="A0A0W0SDW9"/>
<dbReference type="GO" id="GO:1904680">
    <property type="term" value="F:peptide transmembrane transporter activity"/>
    <property type="evidence" value="ECO:0007669"/>
    <property type="project" value="TreeGrafter"/>
</dbReference>
<keyword evidence="4 6" id="KW-0732">Signal</keyword>
<dbReference type="PANTHER" id="PTHR30290:SF10">
    <property type="entry name" value="PERIPLASMIC OLIGOPEPTIDE-BINDING PROTEIN-RELATED"/>
    <property type="match status" value="1"/>
</dbReference>
<organism evidence="8 9">
    <name type="scientific">Legionella brunensis</name>
    <dbReference type="NCBI Taxonomy" id="29422"/>
    <lineage>
        <taxon>Bacteria</taxon>
        <taxon>Pseudomonadati</taxon>
        <taxon>Pseudomonadota</taxon>
        <taxon>Gammaproteobacteria</taxon>
        <taxon>Legionellales</taxon>
        <taxon>Legionellaceae</taxon>
        <taxon>Legionella</taxon>
    </lineage>
</organism>
<dbReference type="STRING" id="29422.Lbru_1873"/>
<dbReference type="GO" id="GO:0015833">
    <property type="term" value="P:peptide transport"/>
    <property type="evidence" value="ECO:0007669"/>
    <property type="project" value="TreeGrafter"/>
</dbReference>
<dbReference type="GO" id="GO:0043190">
    <property type="term" value="C:ATP-binding cassette (ABC) transporter complex"/>
    <property type="evidence" value="ECO:0007669"/>
    <property type="project" value="InterPro"/>
</dbReference>
<dbReference type="CDD" id="cd08505">
    <property type="entry name" value="PBP2_NikA_DppA_OppA_like_18"/>
    <property type="match status" value="1"/>
</dbReference>
<feature type="domain" description="Solute-binding protein family 5" evidence="7">
    <location>
        <begin position="171"/>
        <end position="589"/>
    </location>
</feature>
<dbReference type="Proteomes" id="UP000054742">
    <property type="component" value="Unassembled WGS sequence"/>
</dbReference>
<evidence type="ECO:0000256" key="3">
    <source>
        <dbReference type="ARBA" id="ARBA00022448"/>
    </source>
</evidence>
<evidence type="ECO:0000313" key="9">
    <source>
        <dbReference type="Proteomes" id="UP000054742"/>
    </source>
</evidence>
<keyword evidence="5" id="KW-0812">Transmembrane</keyword>
<dbReference type="EMBL" id="LNXV01000029">
    <property type="protein sequence ID" value="KTC81353.1"/>
    <property type="molecule type" value="Genomic_DNA"/>
</dbReference>
<comment type="caution">
    <text evidence="8">The sequence shown here is derived from an EMBL/GenBank/DDBJ whole genome shotgun (WGS) entry which is preliminary data.</text>
</comment>